<evidence type="ECO:0000313" key="10">
    <source>
        <dbReference type="Proteomes" id="UP001642540"/>
    </source>
</evidence>
<keyword evidence="7" id="KW-0406">Ion transport</keyword>
<accession>A0ABP1QG16</accession>
<evidence type="ECO:0000256" key="2">
    <source>
        <dbReference type="ARBA" id="ARBA00006279"/>
    </source>
</evidence>
<protein>
    <recommendedName>
        <fullName evidence="7">Solute carrier family 40 member</fullName>
    </recommendedName>
</protein>
<feature type="transmembrane region" description="Helical" evidence="7">
    <location>
        <begin position="444"/>
        <end position="462"/>
    </location>
</feature>
<dbReference type="InterPro" id="IPR036259">
    <property type="entry name" value="MFS_trans_sf"/>
</dbReference>
<dbReference type="CDD" id="cd17480">
    <property type="entry name" value="MFS_SLC40A1_like"/>
    <property type="match status" value="1"/>
</dbReference>
<evidence type="ECO:0000256" key="4">
    <source>
        <dbReference type="ARBA" id="ARBA00022692"/>
    </source>
</evidence>
<evidence type="ECO:0000256" key="7">
    <source>
        <dbReference type="RuleBase" id="RU365065"/>
    </source>
</evidence>
<evidence type="ECO:0000256" key="5">
    <source>
        <dbReference type="ARBA" id="ARBA00022989"/>
    </source>
</evidence>
<sequence>MESPENTTIEESTTTNNKSRSKCLDKYSVLIYVSHFLSSFGDRVWAFAVSIYLYYLYPGSLLLTAIYGLSTCLSLFIFLTPVGRMIDKSKRLKAARLTILIQNASVVIGAIMMAAAIYYKQDIMPIWNGGLQIVIYAVSIGIAIIAELASMANKIVLEKDWIVILADGNEKKLANLNATMRTINLCCKVIAPLVVGQIIGTFNLVVGAIFMASWNVVSAVAEYYLLYVIFSHIPGLSAQKQESFVPSSENVPLVQISTPEDSPDLNQLKKMESQLKSDVPPPPESMHTPSRHDNAESLTADKGLSMNNNHTSLTPRDGFEEISLVTPVSNKHANPKETPNIVQETRKKPDDKKHKAKDGLLCKSCAGWKHYFSHPVKFAGLALASLYMTVLSFDGVTIGYLSSQGVSAGMVGNLSAAAAAIGVLGSLSFPFFRRKLGKNTTGILGFGIETFCLVLCVASIFAPGSPFDPKSILNPFDTSGRNISYTADQLSLKEIWQTRSNIFLLMAGIATARYGLWIADLSVTQTFQEQVAESQRGIMSGVQGSLIQLMNLLKYGLTITLHYPDTFGFLICLSWLFVLLGWILFIVFVFQDVKRRKVLEQQGRG</sequence>
<dbReference type="Proteomes" id="UP001642540">
    <property type="component" value="Unassembled WGS sequence"/>
</dbReference>
<feature type="compositionally biased region" description="Polar residues" evidence="8">
    <location>
        <begin position="305"/>
        <end position="314"/>
    </location>
</feature>
<comment type="similarity">
    <text evidence="2 7">Belongs to the ferroportin (FP) (TC 2.A.100) family. SLC40A subfamily.</text>
</comment>
<dbReference type="SUPFAM" id="SSF103473">
    <property type="entry name" value="MFS general substrate transporter"/>
    <property type="match status" value="1"/>
</dbReference>
<keyword evidence="5 7" id="KW-1133">Transmembrane helix</keyword>
<feature type="transmembrane region" description="Helical" evidence="7">
    <location>
        <begin position="189"/>
        <end position="210"/>
    </location>
</feature>
<keyword evidence="10" id="KW-1185">Reference proteome</keyword>
<dbReference type="PANTHER" id="PTHR11660:SF57">
    <property type="entry name" value="SOLUTE CARRIER FAMILY 40 MEMBER"/>
    <property type="match status" value="1"/>
</dbReference>
<feature type="transmembrane region" description="Helical" evidence="7">
    <location>
        <begin position="216"/>
        <end position="233"/>
    </location>
</feature>
<evidence type="ECO:0000256" key="8">
    <source>
        <dbReference type="SAM" id="MobiDB-lite"/>
    </source>
</evidence>
<evidence type="ECO:0000256" key="3">
    <source>
        <dbReference type="ARBA" id="ARBA00022448"/>
    </source>
</evidence>
<keyword evidence="4 7" id="KW-0812">Transmembrane</keyword>
<feature type="transmembrane region" description="Helical" evidence="7">
    <location>
        <begin position="378"/>
        <end position="402"/>
    </location>
</feature>
<comment type="function">
    <text evidence="7">May be involved in iron transport and iron homeostasis.</text>
</comment>
<feature type="region of interest" description="Disordered" evidence="8">
    <location>
        <begin position="274"/>
        <end position="316"/>
    </location>
</feature>
<reference evidence="9 10" key="1">
    <citation type="submission" date="2024-08" db="EMBL/GenBank/DDBJ databases">
        <authorList>
            <person name="Cucini C."/>
            <person name="Frati F."/>
        </authorList>
    </citation>
    <scope>NUCLEOTIDE SEQUENCE [LARGE SCALE GENOMIC DNA]</scope>
</reference>
<proteinExistence type="inferred from homology"/>
<feature type="transmembrane region" description="Helical" evidence="7">
    <location>
        <begin position="567"/>
        <end position="590"/>
    </location>
</feature>
<feature type="transmembrane region" description="Helical" evidence="7">
    <location>
        <begin position="414"/>
        <end position="432"/>
    </location>
</feature>
<comment type="caution">
    <text evidence="9">The sequence shown here is derived from an EMBL/GenBank/DDBJ whole genome shotgun (WGS) entry which is preliminary data.</text>
</comment>
<evidence type="ECO:0000256" key="1">
    <source>
        <dbReference type="ARBA" id="ARBA00004141"/>
    </source>
</evidence>
<evidence type="ECO:0000256" key="6">
    <source>
        <dbReference type="ARBA" id="ARBA00023136"/>
    </source>
</evidence>
<name>A0ABP1QG16_9HEXA</name>
<keyword evidence="6 7" id="KW-0472">Membrane</keyword>
<feature type="transmembrane region" description="Helical" evidence="7">
    <location>
        <begin position="29"/>
        <end position="55"/>
    </location>
</feature>
<gene>
    <name evidence="9" type="ORF">ODALV1_LOCUS8882</name>
</gene>
<evidence type="ECO:0000313" key="9">
    <source>
        <dbReference type="EMBL" id="CAL8094763.1"/>
    </source>
</evidence>
<dbReference type="PANTHER" id="PTHR11660">
    <property type="entry name" value="SOLUTE CARRIER FAMILY 40 MEMBER"/>
    <property type="match status" value="1"/>
</dbReference>
<dbReference type="InterPro" id="IPR009716">
    <property type="entry name" value="Ferroportin-1"/>
</dbReference>
<comment type="subcellular location">
    <subcellularLocation>
        <location evidence="1 7">Membrane</location>
        <topology evidence="1 7">Multi-pass membrane protein</topology>
    </subcellularLocation>
</comment>
<dbReference type="EMBL" id="CAXLJM020000027">
    <property type="protein sequence ID" value="CAL8094763.1"/>
    <property type="molecule type" value="Genomic_DNA"/>
</dbReference>
<feature type="transmembrane region" description="Helical" evidence="7">
    <location>
        <begin position="131"/>
        <end position="149"/>
    </location>
</feature>
<dbReference type="Gene3D" id="1.20.1250.20">
    <property type="entry name" value="MFS general substrate transporter like domains"/>
    <property type="match status" value="1"/>
</dbReference>
<organism evidence="9 10">
    <name type="scientific">Orchesella dallaii</name>
    <dbReference type="NCBI Taxonomy" id="48710"/>
    <lineage>
        <taxon>Eukaryota</taxon>
        <taxon>Metazoa</taxon>
        <taxon>Ecdysozoa</taxon>
        <taxon>Arthropoda</taxon>
        <taxon>Hexapoda</taxon>
        <taxon>Collembola</taxon>
        <taxon>Entomobryomorpha</taxon>
        <taxon>Entomobryoidea</taxon>
        <taxon>Orchesellidae</taxon>
        <taxon>Orchesellinae</taxon>
        <taxon>Orchesella</taxon>
    </lineage>
</organism>
<dbReference type="Pfam" id="PF06963">
    <property type="entry name" value="FPN1"/>
    <property type="match status" value="1"/>
</dbReference>
<feature type="transmembrane region" description="Helical" evidence="7">
    <location>
        <begin position="94"/>
        <end position="119"/>
    </location>
</feature>
<keyword evidence="3 7" id="KW-0813">Transport</keyword>
<feature type="transmembrane region" description="Helical" evidence="7">
    <location>
        <begin position="61"/>
        <end position="82"/>
    </location>
</feature>